<reference evidence="3" key="1">
    <citation type="journal article" date="2017" name="Plant J.">
        <title>The pomegranate (Punica granatum L.) genome and the genomics of punicalagin biosynthesis.</title>
        <authorList>
            <person name="Qin G."/>
            <person name="Xu C."/>
            <person name="Ming R."/>
            <person name="Tang H."/>
            <person name="Guyot R."/>
            <person name="Kramer E.M."/>
            <person name="Hu Y."/>
            <person name="Yi X."/>
            <person name="Qi Y."/>
            <person name="Xu X."/>
            <person name="Gao Z."/>
            <person name="Pan H."/>
            <person name="Jian J."/>
            <person name="Tian Y."/>
            <person name="Yue Z."/>
            <person name="Xu Y."/>
        </authorList>
    </citation>
    <scope>NUCLEOTIDE SEQUENCE [LARGE SCALE GENOMIC DNA]</scope>
    <source>
        <strain evidence="3">cv. Dabenzi</strain>
    </source>
</reference>
<protein>
    <submittedName>
        <fullName evidence="2">Uncharacterized protein</fullName>
    </submittedName>
</protein>
<accession>A0A218WPB5</accession>
<evidence type="ECO:0000313" key="3">
    <source>
        <dbReference type="Proteomes" id="UP000197138"/>
    </source>
</evidence>
<feature type="compositionally biased region" description="Basic and acidic residues" evidence="1">
    <location>
        <begin position="1"/>
        <end position="12"/>
    </location>
</feature>
<dbReference type="Proteomes" id="UP000197138">
    <property type="component" value="Unassembled WGS sequence"/>
</dbReference>
<feature type="region of interest" description="Disordered" evidence="1">
    <location>
        <begin position="1"/>
        <end position="23"/>
    </location>
</feature>
<gene>
    <name evidence="2" type="ORF">CDL15_Pgr018902</name>
</gene>
<organism evidence="2 3">
    <name type="scientific">Punica granatum</name>
    <name type="common">Pomegranate</name>
    <dbReference type="NCBI Taxonomy" id="22663"/>
    <lineage>
        <taxon>Eukaryota</taxon>
        <taxon>Viridiplantae</taxon>
        <taxon>Streptophyta</taxon>
        <taxon>Embryophyta</taxon>
        <taxon>Tracheophyta</taxon>
        <taxon>Spermatophyta</taxon>
        <taxon>Magnoliopsida</taxon>
        <taxon>eudicotyledons</taxon>
        <taxon>Gunneridae</taxon>
        <taxon>Pentapetalae</taxon>
        <taxon>rosids</taxon>
        <taxon>malvids</taxon>
        <taxon>Myrtales</taxon>
        <taxon>Lythraceae</taxon>
        <taxon>Punica</taxon>
    </lineage>
</organism>
<proteinExistence type="predicted"/>
<evidence type="ECO:0000256" key="1">
    <source>
        <dbReference type="SAM" id="MobiDB-lite"/>
    </source>
</evidence>
<comment type="caution">
    <text evidence="2">The sequence shown here is derived from an EMBL/GenBank/DDBJ whole genome shotgun (WGS) entry which is preliminary data.</text>
</comment>
<dbReference type="AlphaFoldDB" id="A0A218WPB5"/>
<sequence length="78" mass="8882">MIQLEDPSHGLEEESQDDMVGHEGELWDKHVLARASTRARAKRIQQAMQRLLLHVHGGEVELLGELHVEQEVTTVHIL</sequence>
<dbReference type="EMBL" id="MTKT01003945">
    <property type="protein sequence ID" value="OWM73842.1"/>
    <property type="molecule type" value="Genomic_DNA"/>
</dbReference>
<evidence type="ECO:0000313" key="2">
    <source>
        <dbReference type="EMBL" id="OWM73842.1"/>
    </source>
</evidence>
<name>A0A218WPB5_PUNGR</name>